<dbReference type="InterPro" id="IPR029058">
    <property type="entry name" value="AB_hydrolase_fold"/>
</dbReference>
<reference evidence="3 5" key="2">
    <citation type="submission" date="2021-08" db="EMBL/GenBank/DDBJ databases">
        <title>Bactericidal Effect of Pseudomonas oryziphila sp. nov., a novel Pseudomonas Species Against Xanthomonas oryzae Reduces Disease Severity of Bacterial Leaf Streak of Rice.</title>
        <authorList>
            <person name="Yang R."/>
            <person name="Li S."/>
            <person name="Li Y."/>
            <person name="Yan Y."/>
            <person name="Fang Y."/>
            <person name="Zou L."/>
            <person name="Chen G."/>
        </authorList>
    </citation>
    <scope>NUCLEOTIDE SEQUENCE [LARGE SCALE GENOMIC DNA]</scope>
    <source>
        <strain evidence="3 5">DSM 17497</strain>
    </source>
</reference>
<evidence type="ECO:0000256" key="1">
    <source>
        <dbReference type="SAM" id="SignalP"/>
    </source>
</evidence>
<dbReference type="AlphaFoldDB" id="A0A1E2TRD6"/>
<gene>
    <name evidence="2" type="ORF">H4C75_17560</name>
    <name evidence="3" type="ORF">K5H97_25490</name>
</gene>
<dbReference type="Proteomes" id="UP000825591">
    <property type="component" value="Chromosome"/>
</dbReference>
<feature type="signal peptide" evidence="1">
    <location>
        <begin position="1"/>
        <end position="26"/>
    </location>
</feature>
<reference evidence="2 4" key="1">
    <citation type="submission" date="2020-07" db="EMBL/GenBank/DDBJ databases">
        <title>Diversity of carbapenemase encoding genes among Pseudomonas putida group clinical isolates in a tertiary Brazilian hospital.</title>
        <authorList>
            <person name="Alberto-Lei F."/>
            <person name="Nodari C.S."/>
            <person name="Streling A.P."/>
            <person name="Paulino J.T."/>
            <person name="Bessa-Neto F.O."/>
            <person name="Cayo R."/>
            <person name="Gales A.C."/>
        </authorList>
    </citation>
    <scope>NUCLEOTIDE SEQUENCE [LARGE SCALE GENOMIC DNA]</scope>
    <source>
        <strain evidence="2 4">14802</strain>
    </source>
</reference>
<proteinExistence type="predicted"/>
<dbReference type="STRING" id="1388763.O165_027180"/>
<dbReference type="EMBL" id="JACGDE010000012">
    <property type="protein sequence ID" value="MBA6066548.1"/>
    <property type="molecule type" value="Genomic_DNA"/>
</dbReference>
<accession>A0A1E2TRD6</accession>
<evidence type="ECO:0000313" key="3">
    <source>
        <dbReference type="EMBL" id="QZP26107.1"/>
    </source>
</evidence>
<dbReference type="GeneID" id="58770310"/>
<dbReference type="RefSeq" id="WP_069016248.1">
    <property type="nucleotide sequence ID" value="NZ_CP023299.1"/>
</dbReference>
<dbReference type="PANTHER" id="PTHR35560:SF3">
    <property type="entry name" value="PEPTIDASE S9 PROLYL OLIGOPEPTIDASE CATALYTIC DOMAIN-CONTAINING PROTEIN"/>
    <property type="match status" value="1"/>
</dbReference>
<evidence type="ECO:0000313" key="5">
    <source>
        <dbReference type="Proteomes" id="UP000825591"/>
    </source>
</evidence>
<organism evidence="2 4">
    <name type="scientific">Pseudomonas mosselii</name>
    <dbReference type="NCBI Taxonomy" id="78327"/>
    <lineage>
        <taxon>Bacteria</taxon>
        <taxon>Pseudomonadati</taxon>
        <taxon>Pseudomonadota</taxon>
        <taxon>Gammaproteobacteria</taxon>
        <taxon>Pseudomonadales</taxon>
        <taxon>Pseudomonadaceae</taxon>
        <taxon>Pseudomonas</taxon>
    </lineage>
</organism>
<sequence>MPNDQLRTGYRVLLALLACLAWPAWAGDAMQTMALGKPAPYPFFTYANVRLDIRLPVQHAVIVLHGVHRDADHYYRNGLILLGNAGLTQDDTLLLAPRFFSEDDPQTTPTAPLWVKNQWLQGHESVAGRTGISAFAVLDDLLAYLGDRHRFPHLEDITLIGHSAGGQLLQRYTLLGTGDQALRALGIHVRYIVASPSTYLYLDANRPLGEGFAPLAAAQCPDYDRYRYGLPGAPDYFATQHLDARQVLSRYAARDVTYLVGERDRHPHSRIMDRSCAAQAQGRDRVERQLNYLRYEALLSQRWSIALAHRQYVLPGIGHDPAHLLTDPSVAQLLFSGH</sequence>
<evidence type="ECO:0000313" key="2">
    <source>
        <dbReference type="EMBL" id="MBA6066548.1"/>
    </source>
</evidence>
<keyword evidence="1" id="KW-0732">Signal</keyword>
<dbReference type="PANTHER" id="PTHR35560">
    <property type="entry name" value="BLL0132 PROTEIN"/>
    <property type="match status" value="1"/>
</dbReference>
<name>A0A1E2TRD6_9PSED</name>
<dbReference type="SUPFAM" id="SSF53474">
    <property type="entry name" value="alpha/beta-Hydrolases"/>
    <property type="match status" value="1"/>
</dbReference>
<evidence type="ECO:0008006" key="6">
    <source>
        <dbReference type="Google" id="ProtNLM"/>
    </source>
</evidence>
<protein>
    <recommendedName>
        <fullName evidence="6">Alpha/beta hydrolase</fullName>
    </recommendedName>
</protein>
<keyword evidence="5" id="KW-1185">Reference proteome</keyword>
<dbReference type="Gene3D" id="3.40.50.1820">
    <property type="entry name" value="alpha/beta hydrolase"/>
    <property type="match status" value="1"/>
</dbReference>
<dbReference type="EMBL" id="CP081966">
    <property type="protein sequence ID" value="QZP26107.1"/>
    <property type="molecule type" value="Genomic_DNA"/>
</dbReference>
<feature type="chain" id="PRO_5044556716" description="Alpha/beta hydrolase" evidence="1">
    <location>
        <begin position="27"/>
        <end position="338"/>
    </location>
</feature>
<dbReference type="Proteomes" id="UP000541770">
    <property type="component" value="Unassembled WGS sequence"/>
</dbReference>
<evidence type="ECO:0000313" key="4">
    <source>
        <dbReference type="Proteomes" id="UP000541770"/>
    </source>
</evidence>